<dbReference type="InterPro" id="IPR023385">
    <property type="entry name" value="YopX-like_C"/>
</dbReference>
<proteinExistence type="predicted"/>
<dbReference type="SUPFAM" id="SSF159006">
    <property type="entry name" value="YopX-like"/>
    <property type="match status" value="1"/>
</dbReference>
<name>A0A6M3XLN4_9ZZZZ</name>
<reference evidence="2" key="1">
    <citation type="submission" date="2020-03" db="EMBL/GenBank/DDBJ databases">
        <title>The deep terrestrial virosphere.</title>
        <authorList>
            <person name="Holmfeldt K."/>
            <person name="Nilsson E."/>
            <person name="Simone D."/>
            <person name="Lopez-Fernandez M."/>
            <person name="Wu X."/>
            <person name="de Brujin I."/>
            <person name="Lundin D."/>
            <person name="Andersson A."/>
            <person name="Bertilsson S."/>
            <person name="Dopson M."/>
        </authorList>
    </citation>
    <scope>NUCLEOTIDE SEQUENCE</scope>
    <source>
        <strain evidence="2">TM448B00955</strain>
    </source>
</reference>
<gene>
    <name evidence="2" type="ORF">TM448B00955_0030</name>
</gene>
<protein>
    <submittedName>
        <fullName evidence="2">Putative YopX protein</fullName>
    </submittedName>
</protein>
<evidence type="ECO:0000259" key="1">
    <source>
        <dbReference type="Pfam" id="PF09643"/>
    </source>
</evidence>
<accession>A0A6M3XLN4</accession>
<dbReference type="AlphaFoldDB" id="A0A6M3XLN4"/>
<evidence type="ECO:0000313" key="2">
    <source>
        <dbReference type="EMBL" id="QJH97265.1"/>
    </source>
</evidence>
<dbReference type="InterPro" id="IPR019096">
    <property type="entry name" value="YopX_protein"/>
</dbReference>
<dbReference type="Pfam" id="PF09643">
    <property type="entry name" value="YopX"/>
    <property type="match status" value="1"/>
</dbReference>
<feature type="domain" description="YopX protein" evidence="1">
    <location>
        <begin position="13"/>
        <end position="83"/>
    </location>
</feature>
<organism evidence="2">
    <name type="scientific">viral metagenome</name>
    <dbReference type="NCBI Taxonomy" id="1070528"/>
    <lineage>
        <taxon>unclassified sequences</taxon>
        <taxon>metagenomes</taxon>
        <taxon>organismal metagenomes</taxon>
    </lineage>
</organism>
<dbReference type="EMBL" id="MT144679">
    <property type="protein sequence ID" value="QJH97265.1"/>
    <property type="molecule type" value="Genomic_DNA"/>
</dbReference>
<dbReference type="Gene3D" id="2.30.30.290">
    <property type="entry name" value="YopX-like domains"/>
    <property type="match status" value="1"/>
</dbReference>
<sequence length="85" mass="9474">MCDLLVHGFIDKESLGLFTGLLDSDGKELWEGDIAREGGRLGVIKYSKQYARFEIEFPTGRAGLYGFYGKIIGNLTETPELLDDL</sequence>